<protein>
    <submittedName>
        <fullName evidence="2">Uncharacterized protein</fullName>
    </submittedName>
</protein>
<reference evidence="2" key="1">
    <citation type="submission" date="2024-06" db="EMBL/GenBank/DDBJ databases">
        <authorList>
            <person name="Liu X."/>
            <person name="Lenzi L."/>
            <person name="Haldenby T S."/>
            <person name="Uol C."/>
        </authorList>
    </citation>
    <scope>NUCLEOTIDE SEQUENCE</scope>
</reference>
<dbReference type="Proteomes" id="UP001497525">
    <property type="component" value="Unassembled WGS sequence"/>
</dbReference>
<gene>
    <name evidence="2" type="ORF">CDAUBV1_LOCUS15920</name>
</gene>
<sequence>MSLQAGGLEATGALLPNDNSFSSASRSELSGIEDKTEVHMGSLGLGAALAVAYDLYGDSGVPPQISSHFSSPQLAGFLSISNMKSSPLQVTQQLAPYVRTAPATVEQQYALYSTQISTGSSNPTNGWGVSHSDAYLTPIAVSSSAFSYVSPSRPFVANASDMNKLPFSGAPFQQSGGCTSAAFADSTPTVSVVFGGSYSPCPAIHPAFNPAQVTPSNLDHTVNLPSHPVSSVSSSPGFCSVSNSETISPYQPSSGPNQIPPTVTATNSTADTPTKCTSEPGSYSTDESLYEISEEEMREIDASLASNPDVMASRQWKYYMETNEWTRATCALMACLFTRDQMANSTVLGRGGSQRARLPSNLVAYVVVLLLLLGTIRKRFNKPAAAVRARMAQKCKDERRFGRMTVSGGPSACGADGSQDPGTGTVTPVAALSGKNSGSSRRSRKRAATSTSSSNGVRPAKSSNSNTPPSDFASTPGYQPTVPNDDACSSNTDSNQLPPIALSPSTDPDQDLYGRSATATDECLQLPPITSQTQNFQNSAHTLSMMLMVPSLDVIQSGAVTDQSVLSSGHLLPSTELAS</sequence>
<proteinExistence type="predicted"/>
<dbReference type="Gene3D" id="1.10.10.2590">
    <property type="entry name" value="BEN domain"/>
    <property type="match status" value="1"/>
</dbReference>
<organism evidence="2 3">
    <name type="scientific">Calicophoron daubneyi</name>
    <name type="common">Rumen fluke</name>
    <name type="synonym">Paramphistomum daubneyi</name>
    <dbReference type="NCBI Taxonomy" id="300641"/>
    <lineage>
        <taxon>Eukaryota</taxon>
        <taxon>Metazoa</taxon>
        <taxon>Spiralia</taxon>
        <taxon>Lophotrochozoa</taxon>
        <taxon>Platyhelminthes</taxon>
        <taxon>Trematoda</taxon>
        <taxon>Digenea</taxon>
        <taxon>Plagiorchiida</taxon>
        <taxon>Pronocephalata</taxon>
        <taxon>Paramphistomoidea</taxon>
        <taxon>Paramphistomidae</taxon>
        <taxon>Calicophoron</taxon>
    </lineage>
</organism>
<feature type="compositionally biased region" description="Polar residues" evidence="1">
    <location>
        <begin position="461"/>
        <end position="507"/>
    </location>
</feature>
<feature type="region of interest" description="Disordered" evidence="1">
    <location>
        <begin position="401"/>
        <end position="514"/>
    </location>
</feature>
<comment type="caution">
    <text evidence="2">The sequence shown here is derived from an EMBL/GenBank/DDBJ whole genome shotgun (WGS) entry which is preliminary data.</text>
</comment>
<accession>A0AAV2TWJ7</accession>
<feature type="region of interest" description="Disordered" evidence="1">
    <location>
        <begin position="264"/>
        <end position="286"/>
    </location>
</feature>
<evidence type="ECO:0000313" key="2">
    <source>
        <dbReference type="EMBL" id="CAL5140612.1"/>
    </source>
</evidence>
<evidence type="ECO:0000256" key="1">
    <source>
        <dbReference type="SAM" id="MobiDB-lite"/>
    </source>
</evidence>
<evidence type="ECO:0000313" key="3">
    <source>
        <dbReference type="Proteomes" id="UP001497525"/>
    </source>
</evidence>
<dbReference type="EMBL" id="CAXLJL010000745">
    <property type="protein sequence ID" value="CAL5140612.1"/>
    <property type="molecule type" value="Genomic_DNA"/>
</dbReference>
<dbReference type="AlphaFoldDB" id="A0AAV2TWJ7"/>
<name>A0AAV2TWJ7_CALDB</name>